<comment type="cofactor">
    <cofactor evidence="1">
        <name>Zn(2+)</name>
        <dbReference type="ChEBI" id="CHEBI:29105"/>
    </cofactor>
</comment>
<evidence type="ECO:0008006" key="9">
    <source>
        <dbReference type="Google" id="ProtNLM"/>
    </source>
</evidence>
<comment type="similarity">
    <text evidence="2">Belongs to the metallo-beta-lactamase superfamily.</text>
</comment>
<dbReference type="GO" id="GO:0046872">
    <property type="term" value="F:metal ion binding"/>
    <property type="evidence" value="ECO:0007669"/>
    <property type="project" value="UniProtKB-KW"/>
</dbReference>
<comment type="caution">
    <text evidence="7">The sequence shown here is derived from an EMBL/GenBank/DDBJ whole genome shotgun (WGS) entry which is preliminary data.</text>
</comment>
<keyword evidence="3" id="KW-0479">Metal-binding</keyword>
<evidence type="ECO:0000256" key="2">
    <source>
        <dbReference type="ARBA" id="ARBA00007749"/>
    </source>
</evidence>
<reference evidence="7" key="1">
    <citation type="submission" date="2021-12" db="EMBL/GenBank/DDBJ databases">
        <title>Black yeast isolated from Biological Soil Crust.</title>
        <authorList>
            <person name="Kurbessoian T."/>
        </authorList>
    </citation>
    <scope>NUCLEOTIDE SEQUENCE</scope>
    <source>
        <strain evidence="7">CCFEE 5208</strain>
    </source>
</reference>
<dbReference type="Gene3D" id="3.60.15.10">
    <property type="entry name" value="Ribonuclease Z/Hydroxyacylglutathione hydrolase-like"/>
    <property type="match status" value="1"/>
</dbReference>
<dbReference type="Proteomes" id="UP001168146">
    <property type="component" value="Unassembled WGS sequence"/>
</dbReference>
<feature type="region of interest" description="Disordered" evidence="6">
    <location>
        <begin position="35"/>
        <end position="80"/>
    </location>
</feature>
<evidence type="ECO:0000256" key="4">
    <source>
        <dbReference type="ARBA" id="ARBA00022801"/>
    </source>
</evidence>
<dbReference type="EMBL" id="JASUXU010000069">
    <property type="protein sequence ID" value="KAK0311586.1"/>
    <property type="molecule type" value="Genomic_DNA"/>
</dbReference>
<evidence type="ECO:0000256" key="3">
    <source>
        <dbReference type="ARBA" id="ARBA00022723"/>
    </source>
</evidence>
<evidence type="ECO:0000313" key="8">
    <source>
        <dbReference type="Proteomes" id="UP001168146"/>
    </source>
</evidence>
<feature type="region of interest" description="Disordered" evidence="6">
    <location>
        <begin position="213"/>
        <end position="237"/>
    </location>
</feature>
<dbReference type="AlphaFoldDB" id="A0AAN6FEE6"/>
<dbReference type="GO" id="GO:0016787">
    <property type="term" value="F:hydrolase activity"/>
    <property type="evidence" value="ECO:0007669"/>
    <property type="project" value="UniProtKB-KW"/>
</dbReference>
<proteinExistence type="inferred from homology"/>
<gene>
    <name evidence="7" type="ORF">LTR82_014288</name>
</gene>
<evidence type="ECO:0000313" key="7">
    <source>
        <dbReference type="EMBL" id="KAK0311586.1"/>
    </source>
</evidence>
<protein>
    <recommendedName>
        <fullName evidence="9">Metallo-beta-lactamase domain-containing protein</fullName>
    </recommendedName>
</protein>
<dbReference type="CDD" id="cd07730">
    <property type="entry name" value="metallo-hydrolase-like_MBL-fold"/>
    <property type="match status" value="1"/>
</dbReference>
<evidence type="ECO:0000256" key="1">
    <source>
        <dbReference type="ARBA" id="ARBA00001947"/>
    </source>
</evidence>
<feature type="compositionally biased region" description="Polar residues" evidence="6">
    <location>
        <begin position="61"/>
        <end position="80"/>
    </location>
</feature>
<name>A0AAN6FEE6_9PEZI</name>
<sequence length="361" mass="39567">MYLRRHPIFGAEINDLDGLRGTVALVIAGLRGAAEPQCPENSLCPRTSSNPHRKDSKPRLASQQTFQHSDDSSSIPPSNAKRTVPSLAFLITHPGPNTTPYGASPANSSRPFNLMFDLGLRRAKERYPEALQRHIDGRAPHQLEPGIAALLEAGGLDPGEVDLVMLSHVHYDHHGDPLDYSNARFLVGYGGLDVLEHGVGGKGSHQHFVPGTLPLERSSELPNPSGEKGGSGGEGKWKPLGPFPATLDYFSDGSVFVVDTPGHLPGHLNLLCRLAEHRWVMLCGDTYHDRRLLTGEREIGTWEGADGGTLCIHLDPEKAKESIRRLREFEGLVGEGEVELVAAHEEEWWERNRRKGFPGKL</sequence>
<evidence type="ECO:0000256" key="5">
    <source>
        <dbReference type="ARBA" id="ARBA00022833"/>
    </source>
</evidence>
<keyword evidence="4" id="KW-0378">Hydrolase</keyword>
<dbReference type="PANTHER" id="PTHR42978:SF2">
    <property type="entry name" value="102 KBASES UNSTABLE REGION: FROM 1 TO 119443"/>
    <property type="match status" value="1"/>
</dbReference>
<organism evidence="7 8">
    <name type="scientific">Friedmanniomyces endolithicus</name>
    <dbReference type="NCBI Taxonomy" id="329885"/>
    <lineage>
        <taxon>Eukaryota</taxon>
        <taxon>Fungi</taxon>
        <taxon>Dikarya</taxon>
        <taxon>Ascomycota</taxon>
        <taxon>Pezizomycotina</taxon>
        <taxon>Dothideomycetes</taxon>
        <taxon>Dothideomycetidae</taxon>
        <taxon>Mycosphaerellales</taxon>
        <taxon>Teratosphaeriaceae</taxon>
        <taxon>Friedmanniomyces</taxon>
    </lineage>
</organism>
<evidence type="ECO:0000256" key="6">
    <source>
        <dbReference type="SAM" id="MobiDB-lite"/>
    </source>
</evidence>
<dbReference type="SUPFAM" id="SSF56281">
    <property type="entry name" value="Metallo-hydrolase/oxidoreductase"/>
    <property type="match status" value="1"/>
</dbReference>
<accession>A0AAN6FEE6</accession>
<dbReference type="InterPro" id="IPR051013">
    <property type="entry name" value="MBL_superfamily_lactonases"/>
</dbReference>
<keyword evidence="5" id="KW-0862">Zinc</keyword>
<dbReference type="InterPro" id="IPR036866">
    <property type="entry name" value="RibonucZ/Hydroxyglut_hydro"/>
</dbReference>
<dbReference type="PANTHER" id="PTHR42978">
    <property type="entry name" value="QUORUM-QUENCHING LACTONASE YTNP-RELATED-RELATED"/>
    <property type="match status" value="1"/>
</dbReference>